<evidence type="ECO:0000313" key="4">
    <source>
        <dbReference type="Proteomes" id="UP000193240"/>
    </source>
</evidence>
<dbReference type="PANTHER" id="PTHR35040">
    <property type="match status" value="1"/>
</dbReference>
<dbReference type="EMBL" id="KZ107859">
    <property type="protein sequence ID" value="OSS44190.1"/>
    <property type="molecule type" value="Genomic_DNA"/>
</dbReference>
<dbReference type="Proteomes" id="UP000193240">
    <property type="component" value="Unassembled WGS sequence"/>
</dbReference>
<reference evidence="3 4" key="1">
    <citation type="journal article" date="2017" name="Genome Announc.">
        <title>Genome sequence of the saprophytic ascomycete Epicoccum nigrum ICMP 19927 strain isolated from New Zealand.</title>
        <authorList>
            <person name="Fokin M."/>
            <person name="Fleetwood D."/>
            <person name="Weir B.S."/>
            <person name="Villas-Boas S.G."/>
        </authorList>
    </citation>
    <scope>NUCLEOTIDE SEQUENCE [LARGE SCALE GENOMIC DNA]</scope>
    <source>
        <strain evidence="3 4">ICMP 19927</strain>
    </source>
</reference>
<feature type="transmembrane region" description="Helical" evidence="2">
    <location>
        <begin position="128"/>
        <end position="152"/>
    </location>
</feature>
<organism evidence="3 4">
    <name type="scientific">Epicoccum nigrum</name>
    <name type="common">Soil fungus</name>
    <name type="synonym">Epicoccum purpurascens</name>
    <dbReference type="NCBI Taxonomy" id="105696"/>
    <lineage>
        <taxon>Eukaryota</taxon>
        <taxon>Fungi</taxon>
        <taxon>Dikarya</taxon>
        <taxon>Ascomycota</taxon>
        <taxon>Pezizomycotina</taxon>
        <taxon>Dothideomycetes</taxon>
        <taxon>Pleosporomycetidae</taxon>
        <taxon>Pleosporales</taxon>
        <taxon>Pleosporineae</taxon>
        <taxon>Didymellaceae</taxon>
        <taxon>Epicoccum</taxon>
    </lineage>
</organism>
<dbReference type="InParanoid" id="A0A1Y2LKB9"/>
<dbReference type="PANTHER" id="PTHR35040:SF7">
    <property type="entry name" value="FIBRONECTIN TYPE-III DOMAIN-CONTAINING PROTEIN-RELATED"/>
    <property type="match status" value="1"/>
</dbReference>
<protein>
    <submittedName>
        <fullName evidence="3">Uncharacterized protein</fullName>
    </submittedName>
</protein>
<keyword evidence="2" id="KW-1133">Transmembrane helix</keyword>
<keyword evidence="4" id="KW-1185">Reference proteome</keyword>
<keyword evidence="2" id="KW-0472">Membrane</keyword>
<evidence type="ECO:0000313" key="3">
    <source>
        <dbReference type="EMBL" id="OSS44190.1"/>
    </source>
</evidence>
<dbReference type="InterPro" id="IPR021986">
    <property type="entry name" value="Spherulin4"/>
</dbReference>
<feature type="region of interest" description="Disordered" evidence="1">
    <location>
        <begin position="1"/>
        <end position="49"/>
    </location>
</feature>
<gene>
    <name evidence="3" type="ORF">B5807_11263</name>
</gene>
<feature type="compositionally biased region" description="Polar residues" evidence="1">
    <location>
        <begin position="11"/>
        <end position="31"/>
    </location>
</feature>
<dbReference type="Pfam" id="PF12138">
    <property type="entry name" value="Spherulin4"/>
    <property type="match status" value="1"/>
</dbReference>
<dbReference type="OMA" id="GIFFDQT"/>
<evidence type="ECO:0000256" key="2">
    <source>
        <dbReference type="SAM" id="Phobius"/>
    </source>
</evidence>
<evidence type="ECO:0000256" key="1">
    <source>
        <dbReference type="SAM" id="MobiDB-lite"/>
    </source>
</evidence>
<proteinExistence type="predicted"/>
<name>A0A1Y2LKB9_EPING</name>
<sequence length="401" mass="45126">MSSPRKPRLSVATSSKSNRDSVTACVSSPFSLATPGRNSKRASRPISILPSIRPANSIYSKDGEPFEDDDKDKITPLKPAVIVPERPTRPHPETRQSKALADYYQQFRLHSAEKQNFRVTYWRIDDRILALSVTLTLAFLIILGVSLVAVIAQSFVIQLPVNVLVPPIAPLDAGSWSRLYDAIVKHQDTRFTVIINPDDGPGNGTRPTSDYVDVLNALQVYSHVQTLGYIRTDRGTRDNKTVRAEIVTYSGWSKFQDLRLGGIFFDQTPYRDEDNASEYLRNISATVRHAEGFLEPKLVVHNPGCVPDIGLVRYRTDMIVIFDGTYSELLSRERLKASVAELERHSLHRQNLAMLIRSTPSDTSSVRLRKVVDNVRRSVEWLYITDLTEDVYGGSDSLLER</sequence>
<dbReference type="AlphaFoldDB" id="A0A1Y2LKB9"/>
<keyword evidence="2" id="KW-0812">Transmembrane</keyword>
<accession>A0A1Y2LKB9</accession>